<dbReference type="AlphaFoldDB" id="G6F1X4"/>
<comment type="caution">
    <text evidence="1">The sequence shown here is derived from an EMBL/GenBank/DDBJ whole genome shotgun (WGS) entry which is preliminary data.</text>
</comment>
<organism evidence="1 2">
    <name type="scientific">Commensalibacter intestini A911</name>
    <dbReference type="NCBI Taxonomy" id="1088868"/>
    <lineage>
        <taxon>Bacteria</taxon>
        <taxon>Pseudomonadati</taxon>
        <taxon>Pseudomonadota</taxon>
        <taxon>Alphaproteobacteria</taxon>
        <taxon>Acetobacterales</taxon>
        <taxon>Acetobacteraceae</taxon>
    </lineage>
</organism>
<name>G6F1X4_9PROT</name>
<accession>G6F1X4</accession>
<gene>
    <name evidence="1" type="ORF">CIN_16200</name>
</gene>
<dbReference type="STRING" id="1088868.CIN_16200"/>
<dbReference type="EMBL" id="AGFR01000009">
    <property type="protein sequence ID" value="EHD13428.1"/>
    <property type="molecule type" value="Genomic_DNA"/>
</dbReference>
<dbReference type="Proteomes" id="UP000005939">
    <property type="component" value="Unassembled WGS sequence"/>
</dbReference>
<proteinExistence type="predicted"/>
<protein>
    <submittedName>
        <fullName evidence="1">Uncharacterized protein</fullName>
    </submittedName>
</protein>
<evidence type="ECO:0000313" key="2">
    <source>
        <dbReference type="Proteomes" id="UP000005939"/>
    </source>
</evidence>
<reference evidence="1 2" key="1">
    <citation type="submission" date="2011-10" db="EMBL/GenBank/DDBJ databases">
        <title>Genome Sequence of Commensalibacter intestini A911, isolated from Drosophila gut.</title>
        <authorList>
            <person name="Lee W.-J."/>
            <person name="Kim E.-K."/>
        </authorList>
    </citation>
    <scope>NUCLEOTIDE SEQUENCE [LARGE SCALE GENOMIC DNA]</scope>
    <source>
        <strain evidence="1 2">A911</strain>
    </source>
</reference>
<sequence>MQQIYFSTDKRQCVGTELLKKKYNFHIISLDSPHPVEHPKISYNAGLA</sequence>
<evidence type="ECO:0000313" key="1">
    <source>
        <dbReference type="EMBL" id="EHD13428.1"/>
    </source>
</evidence>